<evidence type="ECO:0000256" key="3">
    <source>
        <dbReference type="ARBA" id="ARBA00022448"/>
    </source>
</evidence>
<evidence type="ECO:0000259" key="9">
    <source>
        <dbReference type="PROSITE" id="PS50850"/>
    </source>
</evidence>
<keyword evidence="6 8" id="KW-0472">Membrane</keyword>
<evidence type="ECO:0000256" key="4">
    <source>
        <dbReference type="ARBA" id="ARBA00022692"/>
    </source>
</evidence>
<evidence type="ECO:0000256" key="6">
    <source>
        <dbReference type="ARBA" id="ARBA00023136"/>
    </source>
</evidence>
<dbReference type="InterPro" id="IPR011701">
    <property type="entry name" value="MFS"/>
</dbReference>
<feature type="transmembrane region" description="Helical" evidence="8">
    <location>
        <begin position="432"/>
        <end position="456"/>
    </location>
</feature>
<evidence type="ECO:0000256" key="8">
    <source>
        <dbReference type="SAM" id="Phobius"/>
    </source>
</evidence>
<dbReference type="InterPro" id="IPR020846">
    <property type="entry name" value="MFS_dom"/>
</dbReference>
<dbReference type="OrthoDB" id="413079at2759"/>
<dbReference type="SUPFAM" id="SSF103473">
    <property type="entry name" value="MFS general substrate transporter"/>
    <property type="match status" value="1"/>
</dbReference>
<feature type="transmembrane region" description="Helical" evidence="8">
    <location>
        <begin position="256"/>
        <end position="276"/>
    </location>
</feature>
<evidence type="ECO:0000256" key="2">
    <source>
        <dbReference type="ARBA" id="ARBA00008335"/>
    </source>
</evidence>
<comment type="similarity">
    <text evidence="2">Belongs to the major facilitator superfamily.</text>
</comment>
<dbReference type="PANTHER" id="PTHR23514">
    <property type="entry name" value="BYPASS OF STOP CODON PROTEIN 6"/>
    <property type="match status" value="1"/>
</dbReference>
<accession>A0A194WB24</accession>
<feature type="transmembrane region" description="Helical" evidence="8">
    <location>
        <begin position="373"/>
        <end position="392"/>
    </location>
</feature>
<dbReference type="EMBL" id="CM003108">
    <property type="protein sequence ID" value="KUI73629.1"/>
    <property type="molecule type" value="Genomic_DNA"/>
</dbReference>
<feature type="transmembrane region" description="Helical" evidence="8">
    <location>
        <begin position="307"/>
        <end position="329"/>
    </location>
</feature>
<feature type="region of interest" description="Disordered" evidence="7">
    <location>
        <begin position="1"/>
        <end position="33"/>
    </location>
</feature>
<sequence>MFSVTPQQQRGLSKNMSEFPTSESAQCTKPRSDNCTHDHQIQCHFRRQGSMTAHPHTGFPDPEKGAVMEPEPCLLQTSPDNGSMLPDLEKWDKPRVNRFRYLATVAGLVIMGLHDAATGALIPYVESYYDIDYTVVSLLFLAPFVSYLAAALSSNLIHHHYGQRGIAILAPLCRLVGYIIMALHPPFPVLPVAMLFPGFGNGLEDSAWNAWIGNLQNANELLGVLHGAYGAGATIAPLIATAMVTKGNHPLEWYTYYYIMIGVSALEASLTVPAFWSANAAAFRDKQGPSVDQDSRTTTRTVLREPITWLVAFFLLGYVGAEVSLGGWIVTFMLRFRHAEAFSAGLTVTYFWLGLTCGRVLLGFITGRIGEKLAITAYLCMSIVLEVLYWLVPSFVASAVFVAFLGFFLGPLFPAAIVAATKLLPVDYHVSAIGFAAALGGGGAAVFPFVVGVIAQKVGVSVLQPIIVAILSFILIIWLILPGGLRRGGLEQARANHERVGHEIRRVYKWTKSKKDSI</sequence>
<dbReference type="InterPro" id="IPR036259">
    <property type="entry name" value="MFS_trans_sf"/>
</dbReference>
<keyword evidence="5 8" id="KW-1133">Transmembrane helix</keyword>
<organism evidence="10 11">
    <name type="scientific">Cytospora mali</name>
    <name type="common">Apple Valsa canker fungus</name>
    <name type="synonym">Valsa mali</name>
    <dbReference type="NCBI Taxonomy" id="578113"/>
    <lineage>
        <taxon>Eukaryota</taxon>
        <taxon>Fungi</taxon>
        <taxon>Dikarya</taxon>
        <taxon>Ascomycota</taxon>
        <taxon>Pezizomycotina</taxon>
        <taxon>Sordariomycetes</taxon>
        <taxon>Sordariomycetidae</taxon>
        <taxon>Diaporthales</taxon>
        <taxon>Cytosporaceae</taxon>
        <taxon>Cytospora</taxon>
    </lineage>
</organism>
<feature type="transmembrane region" description="Helical" evidence="8">
    <location>
        <begin position="398"/>
        <end position="420"/>
    </location>
</feature>
<dbReference type="GO" id="GO:0012505">
    <property type="term" value="C:endomembrane system"/>
    <property type="evidence" value="ECO:0007669"/>
    <property type="project" value="UniProtKB-SubCell"/>
</dbReference>
<dbReference type="FunFam" id="1.20.1250.20:FF:000308">
    <property type="entry name" value="MFS efflux transporter"/>
    <property type="match status" value="1"/>
</dbReference>
<evidence type="ECO:0000313" key="11">
    <source>
        <dbReference type="Proteomes" id="UP000078559"/>
    </source>
</evidence>
<keyword evidence="11" id="KW-1185">Reference proteome</keyword>
<dbReference type="AlphaFoldDB" id="A0A194WB24"/>
<protein>
    <submittedName>
        <fullName evidence="10">Bypass of stop codon protein 6</fullName>
    </submittedName>
</protein>
<proteinExistence type="inferred from homology"/>
<dbReference type="GO" id="GO:0022857">
    <property type="term" value="F:transmembrane transporter activity"/>
    <property type="evidence" value="ECO:0007669"/>
    <property type="project" value="InterPro"/>
</dbReference>
<feature type="transmembrane region" description="Helical" evidence="8">
    <location>
        <begin position="462"/>
        <end position="481"/>
    </location>
</feature>
<evidence type="ECO:0000256" key="7">
    <source>
        <dbReference type="SAM" id="MobiDB-lite"/>
    </source>
</evidence>
<feature type="transmembrane region" description="Helical" evidence="8">
    <location>
        <begin position="341"/>
        <end position="361"/>
    </location>
</feature>
<evidence type="ECO:0000256" key="5">
    <source>
        <dbReference type="ARBA" id="ARBA00022989"/>
    </source>
</evidence>
<reference evidence="10" key="1">
    <citation type="submission" date="2014-12" db="EMBL/GenBank/DDBJ databases">
        <title>Genome Sequence of Valsa Canker Pathogens Uncovers a Specific Adaption of Colonization on Woody Bark.</title>
        <authorList>
            <person name="Yin Z."/>
            <person name="Liu H."/>
            <person name="Gao X."/>
            <person name="Li Z."/>
            <person name="Song N."/>
            <person name="Ke X."/>
            <person name="Dai Q."/>
            <person name="Wu Y."/>
            <person name="Sun Y."/>
            <person name="Xu J.-R."/>
            <person name="Kang Z.K."/>
            <person name="Wang L."/>
            <person name="Huang L."/>
        </authorList>
    </citation>
    <scope>NUCLEOTIDE SEQUENCE [LARGE SCALE GENOMIC DNA]</scope>
    <source>
        <strain evidence="10">03-8</strain>
    </source>
</reference>
<gene>
    <name evidence="10" type="ORF">VM1G_09232</name>
</gene>
<feature type="compositionally biased region" description="Polar residues" evidence="7">
    <location>
        <begin position="1"/>
        <end position="29"/>
    </location>
</feature>
<keyword evidence="4 8" id="KW-0812">Transmembrane</keyword>
<dbReference type="FunFam" id="1.20.1250.20:FF:000286">
    <property type="entry name" value="MFS efflux transporter"/>
    <property type="match status" value="1"/>
</dbReference>
<evidence type="ECO:0000256" key="1">
    <source>
        <dbReference type="ARBA" id="ARBA00004127"/>
    </source>
</evidence>
<dbReference type="PROSITE" id="PS50850">
    <property type="entry name" value="MFS"/>
    <property type="match status" value="1"/>
</dbReference>
<keyword evidence="3" id="KW-0813">Transport</keyword>
<dbReference type="InterPro" id="IPR051788">
    <property type="entry name" value="MFS_Transporter"/>
</dbReference>
<feature type="transmembrane region" description="Helical" evidence="8">
    <location>
        <begin position="131"/>
        <end position="153"/>
    </location>
</feature>
<feature type="domain" description="Major facilitator superfamily (MFS) profile" evidence="9">
    <location>
        <begin position="100"/>
        <end position="487"/>
    </location>
</feature>
<dbReference type="Gene3D" id="1.20.1250.20">
    <property type="entry name" value="MFS general substrate transporter like domains"/>
    <property type="match status" value="2"/>
</dbReference>
<evidence type="ECO:0000313" key="10">
    <source>
        <dbReference type="EMBL" id="KUI73629.1"/>
    </source>
</evidence>
<name>A0A194WB24_CYTMA</name>
<dbReference type="GO" id="GO:0016020">
    <property type="term" value="C:membrane"/>
    <property type="evidence" value="ECO:0007669"/>
    <property type="project" value="TreeGrafter"/>
</dbReference>
<dbReference type="Pfam" id="PF07690">
    <property type="entry name" value="MFS_1"/>
    <property type="match status" value="1"/>
</dbReference>
<comment type="subcellular location">
    <subcellularLocation>
        <location evidence="1">Endomembrane system</location>
        <topology evidence="1">Multi-pass membrane protein</topology>
    </subcellularLocation>
</comment>
<dbReference type="Proteomes" id="UP000078559">
    <property type="component" value="Chromosome 11"/>
</dbReference>
<feature type="transmembrane region" description="Helical" evidence="8">
    <location>
        <begin position="101"/>
        <end position="125"/>
    </location>
</feature>
<dbReference type="PANTHER" id="PTHR23514:SF3">
    <property type="entry name" value="BYPASS OF STOP CODON PROTEIN 6"/>
    <property type="match status" value="1"/>
</dbReference>